<accession>A0ACB8SVR2</accession>
<gene>
    <name evidence="1" type="ORF">BV25DRAFT_997084</name>
</gene>
<comment type="caution">
    <text evidence="1">The sequence shown here is derived from an EMBL/GenBank/DDBJ whole genome shotgun (WGS) entry which is preliminary data.</text>
</comment>
<reference evidence="1" key="1">
    <citation type="submission" date="2021-03" db="EMBL/GenBank/DDBJ databases">
        <authorList>
            <consortium name="DOE Joint Genome Institute"/>
            <person name="Ahrendt S."/>
            <person name="Looney B.P."/>
            <person name="Miyauchi S."/>
            <person name="Morin E."/>
            <person name="Drula E."/>
            <person name="Courty P.E."/>
            <person name="Chicoki N."/>
            <person name="Fauchery L."/>
            <person name="Kohler A."/>
            <person name="Kuo A."/>
            <person name="Labutti K."/>
            <person name="Pangilinan J."/>
            <person name="Lipzen A."/>
            <person name="Riley R."/>
            <person name="Andreopoulos W."/>
            <person name="He G."/>
            <person name="Johnson J."/>
            <person name="Barry K.W."/>
            <person name="Grigoriev I.V."/>
            <person name="Nagy L."/>
            <person name="Hibbett D."/>
            <person name="Henrissat B."/>
            <person name="Matheny P.B."/>
            <person name="Labbe J."/>
            <person name="Martin F."/>
        </authorList>
    </citation>
    <scope>NUCLEOTIDE SEQUENCE</scope>
    <source>
        <strain evidence="1">HHB10654</strain>
    </source>
</reference>
<proteinExistence type="predicted"/>
<dbReference type="Proteomes" id="UP000814140">
    <property type="component" value="Unassembled WGS sequence"/>
</dbReference>
<sequence length="124" mass="13826">MIDRCAPPGTAPRFFASLSSHFLVPLSSSLSVSWSKPSSNVCKPLLKPHSNRICRGIMACINGAMIFLRIVSPCYRCPRISYVNYMYLSENPWVPTPAHAHASASLPLPVHKSATWYKYRSSSR</sequence>
<name>A0ACB8SVR2_9AGAM</name>
<keyword evidence="2" id="KW-1185">Reference proteome</keyword>
<evidence type="ECO:0000313" key="2">
    <source>
        <dbReference type="Proteomes" id="UP000814140"/>
    </source>
</evidence>
<dbReference type="EMBL" id="MU277222">
    <property type="protein sequence ID" value="KAI0059948.1"/>
    <property type="molecule type" value="Genomic_DNA"/>
</dbReference>
<organism evidence="1 2">
    <name type="scientific">Artomyces pyxidatus</name>
    <dbReference type="NCBI Taxonomy" id="48021"/>
    <lineage>
        <taxon>Eukaryota</taxon>
        <taxon>Fungi</taxon>
        <taxon>Dikarya</taxon>
        <taxon>Basidiomycota</taxon>
        <taxon>Agaricomycotina</taxon>
        <taxon>Agaricomycetes</taxon>
        <taxon>Russulales</taxon>
        <taxon>Auriscalpiaceae</taxon>
        <taxon>Artomyces</taxon>
    </lineage>
</organism>
<protein>
    <submittedName>
        <fullName evidence="1">Uncharacterized protein</fullName>
    </submittedName>
</protein>
<evidence type="ECO:0000313" key="1">
    <source>
        <dbReference type="EMBL" id="KAI0059948.1"/>
    </source>
</evidence>
<reference evidence="1" key="2">
    <citation type="journal article" date="2022" name="New Phytol.">
        <title>Evolutionary transition to the ectomycorrhizal habit in the genomes of a hyperdiverse lineage of mushroom-forming fungi.</title>
        <authorList>
            <person name="Looney B."/>
            <person name="Miyauchi S."/>
            <person name="Morin E."/>
            <person name="Drula E."/>
            <person name="Courty P.E."/>
            <person name="Kohler A."/>
            <person name="Kuo A."/>
            <person name="LaButti K."/>
            <person name="Pangilinan J."/>
            <person name="Lipzen A."/>
            <person name="Riley R."/>
            <person name="Andreopoulos W."/>
            <person name="He G."/>
            <person name="Johnson J."/>
            <person name="Nolan M."/>
            <person name="Tritt A."/>
            <person name="Barry K.W."/>
            <person name="Grigoriev I.V."/>
            <person name="Nagy L.G."/>
            <person name="Hibbett D."/>
            <person name="Henrissat B."/>
            <person name="Matheny P.B."/>
            <person name="Labbe J."/>
            <person name="Martin F.M."/>
        </authorList>
    </citation>
    <scope>NUCLEOTIDE SEQUENCE</scope>
    <source>
        <strain evidence="1">HHB10654</strain>
    </source>
</reference>